<dbReference type="Gene3D" id="1.20.1740.10">
    <property type="entry name" value="Amino acid/polyamine transporter I"/>
    <property type="match status" value="1"/>
</dbReference>
<dbReference type="InterPro" id="IPR050367">
    <property type="entry name" value="APC_superfamily"/>
</dbReference>
<dbReference type="AlphaFoldDB" id="A0A7J3Y051"/>
<feature type="transmembrane region" description="Helical" evidence="6">
    <location>
        <begin position="53"/>
        <end position="76"/>
    </location>
</feature>
<feature type="transmembrane region" description="Helical" evidence="6">
    <location>
        <begin position="102"/>
        <end position="123"/>
    </location>
</feature>
<dbReference type="Pfam" id="PF13520">
    <property type="entry name" value="AA_permease_2"/>
    <property type="match status" value="1"/>
</dbReference>
<accession>A0A7J3Y051</accession>
<keyword evidence="3 6" id="KW-0812">Transmembrane</keyword>
<evidence type="ECO:0000256" key="3">
    <source>
        <dbReference type="ARBA" id="ARBA00022692"/>
    </source>
</evidence>
<reference evidence="7" key="1">
    <citation type="journal article" date="2020" name="mSystems">
        <title>Genome- and Community-Level Interaction Insights into Carbon Utilization and Element Cycling Functions of Hydrothermarchaeota in Hydrothermal Sediment.</title>
        <authorList>
            <person name="Zhou Z."/>
            <person name="Liu Y."/>
            <person name="Xu W."/>
            <person name="Pan J."/>
            <person name="Luo Z.H."/>
            <person name="Li M."/>
        </authorList>
    </citation>
    <scope>NUCLEOTIDE SEQUENCE [LARGE SCALE GENOMIC DNA]</scope>
    <source>
        <strain evidence="7">SpSt-110</strain>
    </source>
</reference>
<dbReference type="PANTHER" id="PTHR42770">
    <property type="entry name" value="AMINO ACID TRANSPORTER-RELATED"/>
    <property type="match status" value="1"/>
</dbReference>
<name>A0A7J3Y051_9CREN</name>
<keyword evidence="5 6" id="KW-0472">Membrane</keyword>
<evidence type="ECO:0000256" key="6">
    <source>
        <dbReference type="SAM" id="Phobius"/>
    </source>
</evidence>
<dbReference type="GO" id="GO:0055085">
    <property type="term" value="P:transmembrane transport"/>
    <property type="evidence" value="ECO:0007669"/>
    <property type="project" value="InterPro"/>
</dbReference>
<feature type="transmembrane region" description="Helical" evidence="6">
    <location>
        <begin position="401"/>
        <end position="423"/>
    </location>
</feature>
<proteinExistence type="predicted"/>
<comment type="subcellular location">
    <subcellularLocation>
        <location evidence="1">Cell membrane</location>
        <topology evidence="1">Multi-pass membrane protein</topology>
    </subcellularLocation>
</comment>
<evidence type="ECO:0000256" key="4">
    <source>
        <dbReference type="ARBA" id="ARBA00022989"/>
    </source>
</evidence>
<gene>
    <name evidence="7" type="ORF">ENM60_05365</name>
</gene>
<feature type="transmembrane region" description="Helical" evidence="6">
    <location>
        <begin position="285"/>
        <end position="306"/>
    </location>
</feature>
<feature type="transmembrane region" description="Helical" evidence="6">
    <location>
        <begin position="471"/>
        <end position="490"/>
    </location>
</feature>
<protein>
    <submittedName>
        <fullName evidence="7">APC family permease</fullName>
    </submittedName>
</protein>
<evidence type="ECO:0000256" key="5">
    <source>
        <dbReference type="ARBA" id="ARBA00023136"/>
    </source>
</evidence>
<sequence>MAEEVVFVRRASGLVRELSWLDVALWSIACPAASGMTFYAVKMLGYPDTYGGNIALAFFLAGLIFLPLTIAFYYIVASFPRSSSMYVVVSRTLHSVLGYIPFWYYIVGGGGAMTAGFIMYIGLKAFSGPLAVAGLASGSQSLINMANALIDPVNQLIISIILVVVLWILNLGGMKVIKWTMRVATIIPLAVTVITLGALAFMGPGQGVAAFESIYGAGSASKIMSVAFNENVSKQYNVPVLTANPLLIGTYGMLFWTLWAWSGLEVTTFIGSEVKDPGRSYLKGLFVGYAVVMALYLFNAFILSYVFNYDFLAAYAYLKANYPGVLSSLLPGKPLPEPSVPFYISIAFPNPALAILVGLAYFLWYLNTAIPVWVAAVRGFFSMSFDRALPEKMASVSPRFAAPTWANHVTAIIAGLGAVITYYEVLGATLATALISWLDFSLFIFVWPVGLSLTLLPWWRPEIFERTVFKSRIATSVLGIIVFAIGWWLMLYTSYPEPSVQMVNIAAGVIGISVYTYMMARNRARGIDPSKIYGQIPPA</sequence>
<dbReference type="PIRSF" id="PIRSF006060">
    <property type="entry name" value="AA_transporter"/>
    <property type="match status" value="1"/>
</dbReference>
<feature type="transmembrane region" description="Helical" evidence="6">
    <location>
        <begin position="185"/>
        <end position="203"/>
    </location>
</feature>
<feature type="transmembrane region" description="Helical" evidence="6">
    <location>
        <begin position="502"/>
        <end position="520"/>
    </location>
</feature>
<comment type="caution">
    <text evidence="7">The sequence shown here is derived from an EMBL/GenBank/DDBJ whole genome shotgun (WGS) entry which is preliminary data.</text>
</comment>
<dbReference type="GO" id="GO:0016020">
    <property type="term" value="C:membrane"/>
    <property type="evidence" value="ECO:0007669"/>
    <property type="project" value="UniProtKB-SubCell"/>
</dbReference>
<feature type="transmembrane region" description="Helical" evidence="6">
    <location>
        <begin position="246"/>
        <end position="264"/>
    </location>
</feature>
<feature type="transmembrane region" description="Helical" evidence="6">
    <location>
        <begin position="23"/>
        <end position="41"/>
    </location>
</feature>
<dbReference type="PANTHER" id="PTHR42770:SF7">
    <property type="entry name" value="MEMBRANE PROTEIN"/>
    <property type="match status" value="1"/>
</dbReference>
<keyword evidence="2" id="KW-1003">Cell membrane</keyword>
<evidence type="ECO:0000256" key="2">
    <source>
        <dbReference type="ARBA" id="ARBA00022475"/>
    </source>
</evidence>
<evidence type="ECO:0000313" key="7">
    <source>
        <dbReference type="EMBL" id="HHP68193.1"/>
    </source>
</evidence>
<feature type="transmembrane region" description="Helical" evidence="6">
    <location>
        <begin position="435"/>
        <end position="459"/>
    </location>
</feature>
<dbReference type="EMBL" id="DRYK01000066">
    <property type="protein sequence ID" value="HHP68193.1"/>
    <property type="molecule type" value="Genomic_DNA"/>
</dbReference>
<evidence type="ECO:0000256" key="1">
    <source>
        <dbReference type="ARBA" id="ARBA00004651"/>
    </source>
</evidence>
<dbReference type="InterPro" id="IPR002293">
    <property type="entry name" value="AA/rel_permease1"/>
</dbReference>
<keyword evidence="4 6" id="KW-1133">Transmembrane helix</keyword>
<organism evidence="7">
    <name type="scientific">Thermogladius calderae</name>
    <dbReference type="NCBI Taxonomy" id="1200300"/>
    <lineage>
        <taxon>Archaea</taxon>
        <taxon>Thermoproteota</taxon>
        <taxon>Thermoprotei</taxon>
        <taxon>Desulfurococcales</taxon>
        <taxon>Desulfurococcaceae</taxon>
        <taxon>Thermogladius</taxon>
    </lineage>
</organism>
<feature type="transmembrane region" description="Helical" evidence="6">
    <location>
        <begin position="156"/>
        <end position="173"/>
    </location>
</feature>